<dbReference type="PANTHER" id="PTHR21432">
    <property type="entry name" value="ACETYL-COA HYDROLASE-RELATED"/>
    <property type="match status" value="1"/>
</dbReference>
<dbReference type="Gene3D" id="3.40.1080.10">
    <property type="entry name" value="Glutaconate Coenzyme A-transferase"/>
    <property type="match status" value="1"/>
</dbReference>
<keyword evidence="3" id="KW-1185">Reference proteome</keyword>
<evidence type="ECO:0000313" key="2">
    <source>
        <dbReference type="EMBL" id="MFD1235325.1"/>
    </source>
</evidence>
<dbReference type="Gene3D" id="3.30.750.70">
    <property type="entry name" value="4-hydroxybutyrate coenzyme like domains"/>
    <property type="match status" value="1"/>
</dbReference>
<feature type="domain" description="Acetyl-CoA hydrolase/transferase C-terminal" evidence="1">
    <location>
        <begin position="248"/>
        <end position="383"/>
    </location>
</feature>
<dbReference type="PANTHER" id="PTHR21432:SF20">
    <property type="entry name" value="ACETYL-COA HYDROLASE"/>
    <property type="match status" value="1"/>
</dbReference>
<dbReference type="GO" id="GO:0016787">
    <property type="term" value="F:hydrolase activity"/>
    <property type="evidence" value="ECO:0007669"/>
    <property type="project" value="UniProtKB-KW"/>
</dbReference>
<comment type="caution">
    <text evidence="2">The sequence shown here is derived from an EMBL/GenBank/DDBJ whole genome shotgun (WGS) entry which is preliminary data.</text>
</comment>
<dbReference type="Proteomes" id="UP001597182">
    <property type="component" value="Unassembled WGS sequence"/>
</dbReference>
<dbReference type="InterPro" id="IPR026888">
    <property type="entry name" value="AcetylCoA_hyd_C"/>
</dbReference>
<evidence type="ECO:0000259" key="1">
    <source>
        <dbReference type="Pfam" id="PF13336"/>
    </source>
</evidence>
<gene>
    <name evidence="2" type="ORF">ACFQ34_18710</name>
</gene>
<accession>A0ABW3VLY8</accession>
<dbReference type="SUPFAM" id="SSF100950">
    <property type="entry name" value="NagB/RpiA/CoA transferase-like"/>
    <property type="match status" value="1"/>
</dbReference>
<dbReference type="InterPro" id="IPR037171">
    <property type="entry name" value="NagB/RpiA_transferase-like"/>
</dbReference>
<protein>
    <submittedName>
        <fullName evidence="2">Acetyl-CoA hydrolase/transferase C-terminal domain-containing protein</fullName>
    </submittedName>
</protein>
<dbReference type="Pfam" id="PF13336">
    <property type="entry name" value="AcetylCoA_hyd_C"/>
    <property type="match status" value="1"/>
</dbReference>
<reference evidence="3" key="1">
    <citation type="journal article" date="2019" name="Int. J. Syst. Evol. Microbiol.">
        <title>The Global Catalogue of Microorganisms (GCM) 10K type strain sequencing project: providing services to taxonomists for standard genome sequencing and annotation.</title>
        <authorList>
            <consortium name="The Broad Institute Genomics Platform"/>
            <consortium name="The Broad Institute Genome Sequencing Center for Infectious Disease"/>
            <person name="Wu L."/>
            <person name="Ma J."/>
        </authorList>
    </citation>
    <scope>NUCLEOTIDE SEQUENCE [LARGE SCALE GENOMIC DNA]</scope>
    <source>
        <strain evidence="3">CCUG 49018</strain>
    </source>
</reference>
<keyword evidence="2" id="KW-0378">Hydrolase</keyword>
<dbReference type="InterPro" id="IPR038460">
    <property type="entry name" value="AcetylCoA_hyd_C_sf"/>
</dbReference>
<dbReference type="Gene3D" id="3.40.1080.20">
    <property type="entry name" value="Acetyl-CoA hydrolase/transferase C-terminal domain"/>
    <property type="match status" value="1"/>
</dbReference>
<dbReference type="RefSeq" id="WP_103383407.1">
    <property type="nucleotide sequence ID" value="NZ_BAABKS010000095.1"/>
</dbReference>
<sequence>MPVTLTDLVRPGMRVGLADGCSSPRPLHAELSRAAAAVGDVSLLLGWLPAPAPELDPAAFADAVTVAGGPTLRPWIDSGVVRFVPSRLSAVPSLVSGVLRPDLLVATLVRDPDGYRMAGDAGWARRLVEAGVPVAALVSHTAPHADSGPPLPDAAITVVAESDDPAAGPAEVSTPDPTPDDVAIAEHVAALVPEGARVQVGPGRLAAAMVSALRAPVRIDSGLLPEPVVDLDAKGLLLDDPVCAYLIGSRRLYDWADGRRLLHPVEVTHDVGRLSAADLPPLVALNAALEIDVDGQVNVEGIGARTTGLIGGHPDFAAAGARCVGGLSVIALASRHRDRPTLVSRLSRPVTTASHDVEVVVTERGVADLRGLDRPARRAALVELWGCDPL</sequence>
<dbReference type="EMBL" id="JBHTMB010000156">
    <property type="protein sequence ID" value="MFD1235325.1"/>
    <property type="molecule type" value="Genomic_DNA"/>
</dbReference>
<name>A0ABW3VLY8_9PSEU</name>
<organism evidence="2 3">
    <name type="scientific">Pseudonocardia benzenivorans</name>
    <dbReference type="NCBI Taxonomy" id="228005"/>
    <lineage>
        <taxon>Bacteria</taxon>
        <taxon>Bacillati</taxon>
        <taxon>Actinomycetota</taxon>
        <taxon>Actinomycetes</taxon>
        <taxon>Pseudonocardiales</taxon>
        <taxon>Pseudonocardiaceae</taxon>
        <taxon>Pseudonocardia</taxon>
    </lineage>
</organism>
<evidence type="ECO:0000313" key="3">
    <source>
        <dbReference type="Proteomes" id="UP001597182"/>
    </source>
</evidence>
<proteinExistence type="predicted"/>
<dbReference type="InterPro" id="IPR046433">
    <property type="entry name" value="ActCoA_hydro"/>
</dbReference>